<dbReference type="GO" id="GO:0016874">
    <property type="term" value="F:ligase activity"/>
    <property type="evidence" value="ECO:0007669"/>
    <property type="project" value="UniProtKB-KW"/>
</dbReference>
<dbReference type="CDD" id="cd07971">
    <property type="entry name" value="OBF_DNA_ligase_LigD"/>
    <property type="match status" value="1"/>
</dbReference>
<organism evidence="26 27">
    <name type="scientific">Falsiroseomonas frigidaquae</name>
    <dbReference type="NCBI Taxonomy" id="487318"/>
    <lineage>
        <taxon>Bacteria</taxon>
        <taxon>Pseudomonadati</taxon>
        <taxon>Pseudomonadota</taxon>
        <taxon>Alphaproteobacteria</taxon>
        <taxon>Acetobacterales</taxon>
        <taxon>Roseomonadaceae</taxon>
        <taxon>Falsiroseomonas</taxon>
    </lineage>
</organism>
<evidence type="ECO:0000256" key="1">
    <source>
        <dbReference type="ARBA" id="ARBA00001936"/>
    </source>
</evidence>
<comment type="caution">
    <text evidence="26">The sequence shown here is derived from an EMBL/GenBank/DDBJ whole genome shotgun (WGS) entry which is preliminary data.</text>
</comment>
<dbReference type="Gene3D" id="3.90.920.10">
    <property type="entry name" value="DNA primase, PRIM domain"/>
    <property type="match status" value="1"/>
</dbReference>
<dbReference type="InterPro" id="IPR012340">
    <property type="entry name" value="NA-bd_OB-fold"/>
</dbReference>
<proteinExistence type="predicted"/>
<gene>
    <name evidence="26" type="primary">ligD</name>
    <name evidence="26" type="ORF">HB662_11510</name>
</gene>
<dbReference type="InterPro" id="IPR052171">
    <property type="entry name" value="NHEJ_LigD"/>
</dbReference>
<dbReference type="SUPFAM" id="SSF50249">
    <property type="entry name" value="Nucleic acid-binding proteins"/>
    <property type="match status" value="1"/>
</dbReference>
<dbReference type="Pfam" id="PF04679">
    <property type="entry name" value="DNA_ligase_A_C"/>
    <property type="match status" value="1"/>
</dbReference>
<dbReference type="NCBIfam" id="NF004628">
    <property type="entry name" value="PRK05972.1"/>
    <property type="match status" value="1"/>
</dbReference>
<evidence type="ECO:0000256" key="15">
    <source>
        <dbReference type="ARBA" id="ARBA00023172"/>
    </source>
</evidence>
<evidence type="ECO:0000313" key="27">
    <source>
        <dbReference type="Proteomes" id="UP000765160"/>
    </source>
</evidence>
<evidence type="ECO:0000256" key="2">
    <source>
        <dbReference type="ARBA" id="ARBA00012727"/>
    </source>
</evidence>
<feature type="compositionally biased region" description="Pro residues" evidence="21">
    <location>
        <begin position="532"/>
        <end position="542"/>
    </location>
</feature>
<keyword evidence="16" id="KW-0234">DNA repair</keyword>
<evidence type="ECO:0000256" key="3">
    <source>
        <dbReference type="ARBA" id="ARBA00022598"/>
    </source>
</evidence>
<feature type="domain" description="DNA ligase ATP-dependent C-terminal" evidence="23">
    <location>
        <begin position="434"/>
        <end position="526"/>
    </location>
</feature>
<dbReference type="NCBIfam" id="TIGR02779">
    <property type="entry name" value="NHEJ_ligase_lig"/>
    <property type="match status" value="1"/>
</dbReference>
<dbReference type="EMBL" id="JAAVTX010000003">
    <property type="protein sequence ID" value="NKE45404.1"/>
    <property type="molecule type" value="Genomic_DNA"/>
</dbReference>
<dbReference type="Pfam" id="PF13298">
    <property type="entry name" value="LigD_N"/>
    <property type="match status" value="1"/>
</dbReference>
<feature type="compositionally biased region" description="Low complexity" evidence="21">
    <location>
        <begin position="200"/>
        <end position="224"/>
    </location>
</feature>
<evidence type="ECO:0000259" key="23">
    <source>
        <dbReference type="Pfam" id="PF04679"/>
    </source>
</evidence>
<dbReference type="InterPro" id="IPR014145">
    <property type="entry name" value="LigD_pol_dom"/>
</dbReference>
<keyword evidence="8" id="KW-0547">Nucleotide-binding</keyword>
<evidence type="ECO:0000256" key="17">
    <source>
        <dbReference type="ARBA" id="ARBA00023211"/>
    </source>
</evidence>
<keyword evidence="14" id="KW-0238">DNA-binding</keyword>
<evidence type="ECO:0000256" key="6">
    <source>
        <dbReference type="ARBA" id="ARBA00022722"/>
    </source>
</evidence>
<dbReference type="InterPro" id="IPR012310">
    <property type="entry name" value="DNA_ligase_ATP-dep_cent"/>
</dbReference>
<evidence type="ECO:0000256" key="13">
    <source>
        <dbReference type="ARBA" id="ARBA00022932"/>
    </source>
</evidence>
<keyword evidence="10" id="KW-0378">Hydrolase</keyword>
<evidence type="ECO:0000256" key="19">
    <source>
        <dbReference type="ARBA" id="ARBA00029943"/>
    </source>
</evidence>
<accession>A0ABX1EZC7</accession>
<keyword evidence="13" id="KW-0239">DNA-directed DNA polymerase</keyword>
<keyword evidence="3 26" id="KW-0436">Ligase</keyword>
<name>A0ABX1EZC7_9PROT</name>
<dbReference type="NCBIfam" id="TIGR02776">
    <property type="entry name" value="NHEJ_ligase_prk"/>
    <property type="match status" value="1"/>
</dbReference>
<evidence type="ECO:0000256" key="12">
    <source>
        <dbReference type="ARBA" id="ARBA00022840"/>
    </source>
</evidence>
<feature type="region of interest" description="Disordered" evidence="21">
    <location>
        <begin position="198"/>
        <end position="224"/>
    </location>
</feature>
<dbReference type="Pfam" id="PF01068">
    <property type="entry name" value="DNA_ligase_A_M"/>
    <property type="match status" value="1"/>
</dbReference>
<protein>
    <recommendedName>
        <fullName evidence="2">DNA ligase (ATP)</fullName>
        <ecNumber evidence="2">6.5.1.1</ecNumber>
    </recommendedName>
    <alternativeName>
        <fullName evidence="19">NHEJ DNA polymerase</fullName>
    </alternativeName>
</protein>
<dbReference type="InterPro" id="IPR014144">
    <property type="entry name" value="LigD_PE_domain"/>
</dbReference>
<evidence type="ECO:0000256" key="10">
    <source>
        <dbReference type="ARBA" id="ARBA00022801"/>
    </source>
</evidence>
<evidence type="ECO:0000256" key="21">
    <source>
        <dbReference type="SAM" id="MobiDB-lite"/>
    </source>
</evidence>
<evidence type="ECO:0000256" key="5">
    <source>
        <dbReference type="ARBA" id="ARBA00022695"/>
    </source>
</evidence>
<dbReference type="CDD" id="cd07906">
    <property type="entry name" value="Adenylation_DNA_ligase_LigD_LigC"/>
    <property type="match status" value="1"/>
</dbReference>
<keyword evidence="15" id="KW-0233">DNA recombination</keyword>
<keyword evidence="11" id="KW-0269">Exonuclease</keyword>
<evidence type="ECO:0000256" key="14">
    <source>
        <dbReference type="ARBA" id="ARBA00023125"/>
    </source>
</evidence>
<sequence>MPSLARDNLQPYRAKRNFARTSEPQGAPGAAGERLAFVVQRHDARRLHYDLRLEWGGVLKSWAVTRGPSLDPADKRLAVEVEDHPLDYASFEGTIPKPDYGGGTVQLFDRGVWAPLDPDNVDRDLAKGELKFVLAGERLKGGFVLVRMKPRGGKTESRNNWLLIKEKDSMATPGQGDDVLRAETSIASGRTLAQIAKGEAANTAKADTPKPKAASKAAPKTKAPKASAAEAAAMPRFVEPQLCRLVASPPNGADWLHELKIDGYRLQLRVEAGKATLRTRTGLDWTERFPAIAEAAAALPDAIIDGEAAALDAEGQPDFPTLQAVLSGASKAKLVFFAFDLLHDGKRDLRGETLEARKSALRKLLPPKGAVLRYLEHFPAPGDAVLASACRLEMEGIVSKRRDAAYASGRGESWTKAKCRGRDEFVIGGFSRGARGLGALLVGAWRDGKLAYLGRVGTGFSAATSAQLVPRLAKLERRTKPFLGTPAKTSDVVWVEPELVAEVAYGGWTEEGLLRHASFQGLREDKPAKAVMPPPEPEPTPAPKSRVKPPLGMSNPDRVLWPATAESPVLTKADLAAYYARFADRILEHVAGRPLSLLRAPDGITGGLFFQRHAMPGQSPLVRAVQVEGQAKPYMRIDDAAGLAALAQVSAVELHPWGAKADAPAVPDRLVFDLDPDEGIPFVRVLDGALELRDRLKALGLAPFARVTGGKGLHVVVPLAPPKRDGGPGWPEAKGFARLVCALMERDAPDRYTTTLAKKARKGRIFLDYLRNDRLSTAIASWSPRARPGAPVARPIAWSAVKPGLDPAGWKIAALLQGKMPADPWADFAAAAGSLRDAMQKVSRAA</sequence>
<keyword evidence="7" id="KW-0479">Metal-binding</keyword>
<dbReference type="EC" id="6.5.1.1" evidence="2"/>
<dbReference type="PANTHER" id="PTHR42705">
    <property type="entry name" value="BIFUNCTIONAL NON-HOMOLOGOUS END JOINING PROTEIN LIGD"/>
    <property type="match status" value="1"/>
</dbReference>
<keyword evidence="12" id="KW-0067">ATP-binding</keyword>
<dbReference type="PANTHER" id="PTHR42705:SF2">
    <property type="entry name" value="BIFUNCTIONAL NON-HOMOLOGOUS END JOINING PROTEIN LIGD"/>
    <property type="match status" value="1"/>
</dbReference>
<evidence type="ECO:0000259" key="25">
    <source>
        <dbReference type="Pfam" id="PF21686"/>
    </source>
</evidence>
<evidence type="ECO:0000256" key="4">
    <source>
        <dbReference type="ARBA" id="ARBA00022679"/>
    </source>
</evidence>
<evidence type="ECO:0000256" key="16">
    <source>
        <dbReference type="ARBA" id="ARBA00023204"/>
    </source>
</evidence>
<feature type="domain" description="DNA ligase D 3'-phosphoesterase" evidence="24">
    <location>
        <begin position="40"/>
        <end position="147"/>
    </location>
</feature>
<dbReference type="Pfam" id="PF21686">
    <property type="entry name" value="LigD_Prim-Pol"/>
    <property type="match status" value="1"/>
</dbReference>
<evidence type="ECO:0000256" key="20">
    <source>
        <dbReference type="ARBA" id="ARBA00034003"/>
    </source>
</evidence>
<keyword evidence="5" id="KW-0548">Nucleotidyltransferase</keyword>
<dbReference type="Gene3D" id="3.30.470.30">
    <property type="entry name" value="DNA ligase/mRNA capping enzyme"/>
    <property type="match status" value="1"/>
</dbReference>
<evidence type="ECO:0000259" key="22">
    <source>
        <dbReference type="Pfam" id="PF01068"/>
    </source>
</evidence>
<dbReference type="Proteomes" id="UP000765160">
    <property type="component" value="Unassembled WGS sequence"/>
</dbReference>
<feature type="region of interest" description="Disordered" evidence="21">
    <location>
        <begin position="527"/>
        <end position="552"/>
    </location>
</feature>
<reference evidence="26 27" key="1">
    <citation type="submission" date="2020-03" db="EMBL/GenBank/DDBJ databases">
        <title>Roseomonas selenitidurans sp. nov. isolated from soil.</title>
        <authorList>
            <person name="Liu H."/>
        </authorList>
    </citation>
    <scope>NUCLEOTIDE SEQUENCE [LARGE SCALE GENOMIC DNA]</scope>
    <source>
        <strain evidence="26 27">JCM 15073</strain>
    </source>
</reference>
<dbReference type="RefSeq" id="WP_168049848.1">
    <property type="nucleotide sequence ID" value="NZ_JAATJR010000003.1"/>
</dbReference>
<evidence type="ECO:0000256" key="11">
    <source>
        <dbReference type="ARBA" id="ARBA00022839"/>
    </source>
</evidence>
<evidence type="ECO:0000259" key="24">
    <source>
        <dbReference type="Pfam" id="PF13298"/>
    </source>
</evidence>
<evidence type="ECO:0000256" key="18">
    <source>
        <dbReference type="ARBA" id="ARBA00023268"/>
    </source>
</evidence>
<dbReference type="InterPro" id="IPR014143">
    <property type="entry name" value="NHEJ_ligase_prk"/>
</dbReference>
<dbReference type="Gene3D" id="2.40.50.140">
    <property type="entry name" value="Nucleic acid-binding proteins"/>
    <property type="match status" value="1"/>
</dbReference>
<keyword evidence="9" id="KW-0227">DNA damage</keyword>
<dbReference type="Gene3D" id="3.30.1490.70">
    <property type="match status" value="1"/>
</dbReference>
<comment type="catalytic activity">
    <reaction evidence="20">
        <text>ATP + (deoxyribonucleotide)n-3'-hydroxyl + 5'-phospho-(deoxyribonucleotide)m = (deoxyribonucleotide)n+m + AMP + diphosphate.</text>
        <dbReference type="EC" id="6.5.1.1"/>
    </reaction>
</comment>
<evidence type="ECO:0000256" key="7">
    <source>
        <dbReference type="ARBA" id="ARBA00022723"/>
    </source>
</evidence>
<dbReference type="InterPro" id="IPR012309">
    <property type="entry name" value="DNA_ligase_ATP-dep_C"/>
</dbReference>
<dbReference type="InterPro" id="IPR014146">
    <property type="entry name" value="LigD_ligase_dom"/>
</dbReference>
<evidence type="ECO:0000256" key="9">
    <source>
        <dbReference type="ARBA" id="ARBA00022763"/>
    </source>
</evidence>
<evidence type="ECO:0000313" key="26">
    <source>
        <dbReference type="EMBL" id="NKE45404.1"/>
    </source>
</evidence>
<keyword evidence="27" id="KW-1185">Reference proteome</keyword>
<keyword evidence="17" id="KW-0464">Manganese</keyword>
<evidence type="ECO:0000256" key="8">
    <source>
        <dbReference type="ARBA" id="ARBA00022741"/>
    </source>
</evidence>
<feature type="domain" description="DNA ligase D polymerase" evidence="25">
    <location>
        <begin position="571"/>
        <end position="817"/>
    </location>
</feature>
<keyword evidence="6" id="KW-0540">Nuclease</keyword>
<comment type="cofactor">
    <cofactor evidence="1">
        <name>Mn(2+)</name>
        <dbReference type="ChEBI" id="CHEBI:29035"/>
    </cofactor>
</comment>
<dbReference type="NCBIfam" id="TIGR02777">
    <property type="entry name" value="LigD_PE_dom"/>
    <property type="match status" value="1"/>
</dbReference>
<dbReference type="NCBIfam" id="TIGR02778">
    <property type="entry name" value="ligD_pol"/>
    <property type="match status" value="1"/>
</dbReference>
<feature type="domain" description="ATP-dependent DNA ligase family profile" evidence="22">
    <location>
        <begin position="252"/>
        <end position="418"/>
    </location>
</feature>
<keyword evidence="18" id="KW-0511">Multifunctional enzyme</keyword>
<keyword evidence="4" id="KW-0808">Transferase</keyword>
<dbReference type="SUPFAM" id="SSF56091">
    <property type="entry name" value="DNA ligase/mRNA capping enzyme, catalytic domain"/>
    <property type="match status" value="1"/>
</dbReference>